<keyword evidence="1" id="KW-0548">Nucleotidyltransferase</keyword>
<keyword evidence="1" id="KW-0808">Transferase</keyword>
<evidence type="ECO:0000313" key="1">
    <source>
        <dbReference type="EMBL" id="TGX50380.1"/>
    </source>
</evidence>
<dbReference type="Pfam" id="PF02348">
    <property type="entry name" value="CTP_transf_3"/>
    <property type="match status" value="1"/>
</dbReference>
<dbReference type="CDD" id="cd02513">
    <property type="entry name" value="CMP-NeuAc_Synthase"/>
    <property type="match status" value="1"/>
</dbReference>
<protein>
    <submittedName>
        <fullName evidence="1">Acylneuraminate cytidylyltransferase family protein</fullName>
    </submittedName>
</protein>
<dbReference type="SUPFAM" id="SSF53448">
    <property type="entry name" value="Nucleotide-diphospho-sugar transferases"/>
    <property type="match status" value="1"/>
</dbReference>
<dbReference type="RefSeq" id="WP_135965296.1">
    <property type="nucleotide sequence ID" value="NZ_SRXT01000007.1"/>
</dbReference>
<dbReference type="EMBL" id="SRXT01000007">
    <property type="protein sequence ID" value="TGX50380.1"/>
    <property type="molecule type" value="Genomic_DNA"/>
</dbReference>
<dbReference type="InterPro" id="IPR050793">
    <property type="entry name" value="CMP-NeuNAc_synthase"/>
</dbReference>
<sequence>MRIRAFIFARGGSKGVPRKNIRDLAGKPLIAHAIEIARACPSLGTVLVSTDDAEIAEVARAHGAQVPFLRPAELAGDTASEWLAWRHAIEWVAKAEGEFDLFVSLPTTSPFRAVEDVEACIRILRDEPQTDVVATVKAADRSPYFNMVRINEDGAAQLVIPPSGPILRRQDAPAVFDMTTVCYVARTSFIREKAGLFEGRLRVVEVPAERALDIDTPFDFAIAEYLAETRKIGSLPPQ</sequence>
<name>A0A4S1X5X2_9SPHN</name>
<dbReference type="InterPro" id="IPR029044">
    <property type="entry name" value="Nucleotide-diphossugar_trans"/>
</dbReference>
<proteinExistence type="predicted"/>
<evidence type="ECO:0000313" key="2">
    <source>
        <dbReference type="Proteomes" id="UP000306147"/>
    </source>
</evidence>
<dbReference type="PANTHER" id="PTHR21485:SF6">
    <property type="entry name" value="N-ACYLNEURAMINATE CYTIDYLYLTRANSFERASE-RELATED"/>
    <property type="match status" value="1"/>
</dbReference>
<reference evidence="1 2" key="1">
    <citation type="submission" date="2019-04" db="EMBL/GenBank/DDBJ databases">
        <title>Sphingomonas psychrotolerans sp. nov., isolated from soil in the Tianshan Mountains, Xinjiang, China.</title>
        <authorList>
            <person name="Luo Y."/>
            <person name="Sheng H."/>
        </authorList>
    </citation>
    <scope>NUCLEOTIDE SEQUENCE [LARGE SCALE GENOMIC DNA]</scope>
    <source>
        <strain evidence="1 2">ZFGT-11</strain>
    </source>
</reference>
<keyword evidence="2" id="KW-1185">Reference proteome</keyword>
<accession>A0A4S1X5X2</accession>
<dbReference type="PANTHER" id="PTHR21485">
    <property type="entry name" value="HAD SUPERFAMILY MEMBERS CMAS AND KDSC"/>
    <property type="match status" value="1"/>
</dbReference>
<dbReference type="InterPro" id="IPR003329">
    <property type="entry name" value="Cytidylyl_trans"/>
</dbReference>
<organism evidence="1 2">
    <name type="scientific">Sphingomonas gei</name>
    <dbReference type="NCBI Taxonomy" id="1395960"/>
    <lineage>
        <taxon>Bacteria</taxon>
        <taxon>Pseudomonadati</taxon>
        <taxon>Pseudomonadota</taxon>
        <taxon>Alphaproteobacteria</taxon>
        <taxon>Sphingomonadales</taxon>
        <taxon>Sphingomonadaceae</taxon>
        <taxon>Sphingomonas</taxon>
    </lineage>
</organism>
<dbReference type="AlphaFoldDB" id="A0A4S1X5X2"/>
<dbReference type="GO" id="GO:0008781">
    <property type="term" value="F:N-acylneuraminate cytidylyltransferase activity"/>
    <property type="evidence" value="ECO:0007669"/>
    <property type="project" value="TreeGrafter"/>
</dbReference>
<gene>
    <name evidence="1" type="ORF">E5A73_18390</name>
</gene>
<comment type="caution">
    <text evidence="1">The sequence shown here is derived from an EMBL/GenBank/DDBJ whole genome shotgun (WGS) entry which is preliminary data.</text>
</comment>
<dbReference type="Gene3D" id="3.90.550.10">
    <property type="entry name" value="Spore Coat Polysaccharide Biosynthesis Protein SpsA, Chain A"/>
    <property type="match status" value="1"/>
</dbReference>
<dbReference type="Proteomes" id="UP000306147">
    <property type="component" value="Unassembled WGS sequence"/>
</dbReference>
<dbReference type="OrthoDB" id="9805604at2"/>